<evidence type="ECO:0000313" key="6">
    <source>
        <dbReference type="EMBL" id="PZO91725.1"/>
    </source>
</evidence>
<dbReference type="InterPro" id="IPR029000">
    <property type="entry name" value="Cyclophilin-like_dom_sf"/>
</dbReference>
<keyword evidence="2" id="KW-0697">Rotamase</keyword>
<name>A0A2W5C970_9SPHN</name>
<reference evidence="6 7" key="1">
    <citation type="submission" date="2017-08" db="EMBL/GenBank/DDBJ databases">
        <title>Infants hospitalized years apart are colonized by the same room-sourced microbial strains.</title>
        <authorList>
            <person name="Brooks B."/>
            <person name="Olm M.R."/>
            <person name="Firek B.A."/>
            <person name="Baker R."/>
            <person name="Thomas B.C."/>
            <person name="Morowitz M.J."/>
            <person name="Banfield J.F."/>
        </authorList>
    </citation>
    <scope>NUCLEOTIDE SEQUENCE [LARGE SCALE GENOMIC DNA]</scope>
    <source>
        <strain evidence="6">S2_018_000_R2_101</strain>
    </source>
</reference>
<dbReference type="CDD" id="cd00317">
    <property type="entry name" value="cyclophilin"/>
    <property type="match status" value="1"/>
</dbReference>
<gene>
    <name evidence="6" type="ORF">DI623_02125</name>
</gene>
<dbReference type="Proteomes" id="UP000249066">
    <property type="component" value="Unassembled WGS sequence"/>
</dbReference>
<dbReference type="EMBL" id="QFNN01000005">
    <property type="protein sequence ID" value="PZO91725.1"/>
    <property type="molecule type" value="Genomic_DNA"/>
</dbReference>
<dbReference type="AlphaFoldDB" id="A0A2W5C970"/>
<accession>A0A2W5C970</accession>
<evidence type="ECO:0000259" key="5">
    <source>
        <dbReference type="PROSITE" id="PS50072"/>
    </source>
</evidence>
<evidence type="ECO:0000256" key="3">
    <source>
        <dbReference type="ARBA" id="ARBA00023235"/>
    </source>
</evidence>
<dbReference type="SUPFAM" id="SSF50891">
    <property type="entry name" value="Cyclophilin-like"/>
    <property type="match status" value="1"/>
</dbReference>
<proteinExistence type="predicted"/>
<dbReference type="InterPro" id="IPR002130">
    <property type="entry name" value="Cyclophilin-type_PPIase_dom"/>
</dbReference>
<comment type="caution">
    <text evidence="6">The sequence shown here is derived from an EMBL/GenBank/DDBJ whole genome shotgun (WGS) entry which is preliminary data.</text>
</comment>
<keyword evidence="3 6" id="KW-0413">Isomerase</keyword>
<dbReference type="EC" id="5.2.1.8" evidence="1"/>
<organism evidence="6 7">
    <name type="scientific">Sphingomonas sanxanigenens</name>
    <dbReference type="NCBI Taxonomy" id="397260"/>
    <lineage>
        <taxon>Bacteria</taxon>
        <taxon>Pseudomonadati</taxon>
        <taxon>Pseudomonadota</taxon>
        <taxon>Alphaproteobacteria</taxon>
        <taxon>Sphingomonadales</taxon>
        <taxon>Sphingomonadaceae</taxon>
        <taxon>Sphingomonas</taxon>
    </lineage>
</organism>
<dbReference type="InterPro" id="IPR044665">
    <property type="entry name" value="E_coli_cyclophilin_A-like"/>
</dbReference>
<evidence type="ECO:0000256" key="4">
    <source>
        <dbReference type="SAM" id="SignalP"/>
    </source>
</evidence>
<dbReference type="PANTHER" id="PTHR43246">
    <property type="entry name" value="PEPTIDYL-PROLYL CIS-TRANS ISOMERASE CYP38, CHLOROPLASTIC"/>
    <property type="match status" value="1"/>
</dbReference>
<protein>
    <recommendedName>
        <fullName evidence="1">peptidylprolyl isomerase</fullName>
        <ecNumber evidence="1">5.2.1.8</ecNumber>
    </recommendedName>
</protein>
<evidence type="ECO:0000256" key="1">
    <source>
        <dbReference type="ARBA" id="ARBA00013194"/>
    </source>
</evidence>
<dbReference type="PROSITE" id="PS50072">
    <property type="entry name" value="CSA_PPIASE_2"/>
    <property type="match status" value="1"/>
</dbReference>
<feature type="chain" id="PRO_5016099152" description="peptidylprolyl isomerase" evidence="4">
    <location>
        <begin position="21"/>
        <end position="201"/>
    </location>
</feature>
<sequence>MFRALLPLAVLVATAFPAHAAPPAPAIVRVDIVTSLGTITVDLDQKHAPVTAGNFLRYADSHRFDGTSFYRAARTPRTNGRGFIQGGTRHDYRRILPPIAHEPTSKTGIRHLDGTISMARNEPGSAMGDFFITVGPIASMDARPGNPGYAAFGHVVGGMDVVKKILAARTIPQKGNGAMKGQMMVDQVPIVRVRRAARQPR</sequence>
<dbReference type="Gene3D" id="2.40.100.10">
    <property type="entry name" value="Cyclophilin-like"/>
    <property type="match status" value="1"/>
</dbReference>
<feature type="signal peptide" evidence="4">
    <location>
        <begin position="1"/>
        <end position="20"/>
    </location>
</feature>
<keyword evidence="4" id="KW-0732">Signal</keyword>
<dbReference type="Pfam" id="PF00160">
    <property type="entry name" value="Pro_isomerase"/>
    <property type="match status" value="1"/>
</dbReference>
<evidence type="ECO:0000256" key="2">
    <source>
        <dbReference type="ARBA" id="ARBA00023110"/>
    </source>
</evidence>
<dbReference type="GO" id="GO:0003755">
    <property type="term" value="F:peptidyl-prolyl cis-trans isomerase activity"/>
    <property type="evidence" value="ECO:0007669"/>
    <property type="project" value="UniProtKB-KW"/>
</dbReference>
<evidence type="ECO:0000313" key="7">
    <source>
        <dbReference type="Proteomes" id="UP000249066"/>
    </source>
</evidence>
<feature type="domain" description="PPIase cyclophilin-type" evidence="5">
    <location>
        <begin position="34"/>
        <end position="190"/>
    </location>
</feature>